<comment type="caution">
    <text evidence="1">The sequence shown here is derived from an EMBL/GenBank/DDBJ whole genome shotgun (WGS) entry which is preliminary data.</text>
</comment>
<name>A0ABU8JAX2_9GAMM</name>
<dbReference type="Proteomes" id="UP001381174">
    <property type="component" value="Unassembled WGS sequence"/>
</dbReference>
<keyword evidence="2" id="KW-1185">Reference proteome</keyword>
<dbReference type="EMBL" id="JBBBNY010000003">
    <property type="protein sequence ID" value="MEI7036465.1"/>
    <property type="molecule type" value="Genomic_DNA"/>
</dbReference>
<proteinExistence type="predicted"/>
<dbReference type="RefSeq" id="WP_336807081.1">
    <property type="nucleotide sequence ID" value="NZ_JBBBNY010000003.1"/>
</dbReference>
<gene>
    <name evidence="1" type="ORF">WAT24_06820</name>
</gene>
<evidence type="ECO:0000313" key="1">
    <source>
        <dbReference type="EMBL" id="MEI7036465.1"/>
    </source>
</evidence>
<sequence>MSAQRDPRTDPRQGDRITVADETREVELVRGGRVYYSWPGRLAVRSMFASSWEAWSANATEVVAAPEAGG</sequence>
<protein>
    <submittedName>
        <fullName evidence="1">Uncharacterized protein</fullName>
    </submittedName>
</protein>
<organism evidence="1 2">
    <name type="scientific">Fulvimonas yonginensis</name>
    <dbReference type="NCBI Taxonomy" id="1495200"/>
    <lineage>
        <taxon>Bacteria</taxon>
        <taxon>Pseudomonadati</taxon>
        <taxon>Pseudomonadota</taxon>
        <taxon>Gammaproteobacteria</taxon>
        <taxon>Lysobacterales</taxon>
        <taxon>Rhodanobacteraceae</taxon>
        <taxon>Fulvimonas</taxon>
    </lineage>
</organism>
<accession>A0ABU8JAX2</accession>
<evidence type="ECO:0000313" key="2">
    <source>
        <dbReference type="Proteomes" id="UP001381174"/>
    </source>
</evidence>
<reference evidence="1 2" key="1">
    <citation type="journal article" date="2014" name="Int. J. Syst. Evol. Microbiol.">
        <title>Fulvimonas yonginensis sp. nov., isolated from greenhouse soil, and emended description of the genus Fulvimonas.</title>
        <authorList>
            <person name="Ahn J.H."/>
            <person name="Kim S.J."/>
            <person name="Weon H.Y."/>
            <person name="Hong S.B."/>
            <person name="Seok S.J."/>
            <person name="Kwon S.W."/>
        </authorList>
    </citation>
    <scope>NUCLEOTIDE SEQUENCE [LARGE SCALE GENOMIC DNA]</scope>
    <source>
        <strain evidence="1 2">KACC 16952</strain>
    </source>
</reference>